<protein>
    <submittedName>
        <fullName evidence="2">Uncharacterized protein</fullName>
    </submittedName>
</protein>
<comment type="caution">
    <text evidence="2">The sequence shown here is derived from an EMBL/GenBank/DDBJ whole genome shotgun (WGS) entry which is preliminary data.</text>
</comment>
<gene>
    <name evidence="2" type="ORF">PVAP13_3NG212642</name>
</gene>
<feature type="compositionally biased region" description="Low complexity" evidence="1">
    <location>
        <begin position="182"/>
        <end position="198"/>
    </location>
</feature>
<keyword evidence="3" id="KW-1185">Reference proteome</keyword>
<feature type="compositionally biased region" description="Basic and acidic residues" evidence="1">
    <location>
        <begin position="248"/>
        <end position="261"/>
    </location>
</feature>
<evidence type="ECO:0000313" key="2">
    <source>
        <dbReference type="EMBL" id="KAG2620612.1"/>
    </source>
</evidence>
<reference evidence="2" key="1">
    <citation type="submission" date="2020-05" db="EMBL/GenBank/DDBJ databases">
        <title>WGS assembly of Panicum virgatum.</title>
        <authorList>
            <person name="Lovell J.T."/>
            <person name="Jenkins J."/>
            <person name="Shu S."/>
            <person name="Juenger T.E."/>
            <person name="Schmutz J."/>
        </authorList>
    </citation>
    <scope>NUCLEOTIDE SEQUENCE</scope>
    <source>
        <strain evidence="2">AP13</strain>
    </source>
</reference>
<dbReference type="EMBL" id="CM029042">
    <property type="protein sequence ID" value="KAG2620612.1"/>
    <property type="molecule type" value="Genomic_DNA"/>
</dbReference>
<evidence type="ECO:0000256" key="1">
    <source>
        <dbReference type="SAM" id="MobiDB-lite"/>
    </source>
</evidence>
<feature type="compositionally biased region" description="Basic residues" evidence="1">
    <location>
        <begin position="172"/>
        <end position="181"/>
    </location>
</feature>
<proteinExistence type="predicted"/>
<feature type="region of interest" description="Disordered" evidence="1">
    <location>
        <begin position="172"/>
        <end position="261"/>
    </location>
</feature>
<sequence length="261" mass="28664">MTWLGFASPFLSLFRIYQPSPAHRLGVERVVPVPLPRRRQSCPKPHELPFAQPRMRRAVHDAHHGMRHICRVPKAHGKGRITHGQEFVVCNTQQTPHGIDRPAKTNLPWVIVRALGRGGGDGGGTLGGARACRCCLRRAGGREGAADLEGRGRRQESLADCRSVLAPAGRCSRMRRRRGRCSRPSLRSPPRLAAARGPYRPALEDVPPPAPAIRSWRRRSTGSTVGEMAHVGLAIRSRRRGGAPEPDPGVRAEGRGRRLTP</sequence>
<organism evidence="2 3">
    <name type="scientific">Panicum virgatum</name>
    <name type="common">Blackwell switchgrass</name>
    <dbReference type="NCBI Taxonomy" id="38727"/>
    <lineage>
        <taxon>Eukaryota</taxon>
        <taxon>Viridiplantae</taxon>
        <taxon>Streptophyta</taxon>
        <taxon>Embryophyta</taxon>
        <taxon>Tracheophyta</taxon>
        <taxon>Spermatophyta</taxon>
        <taxon>Magnoliopsida</taxon>
        <taxon>Liliopsida</taxon>
        <taxon>Poales</taxon>
        <taxon>Poaceae</taxon>
        <taxon>PACMAD clade</taxon>
        <taxon>Panicoideae</taxon>
        <taxon>Panicodae</taxon>
        <taxon>Paniceae</taxon>
        <taxon>Panicinae</taxon>
        <taxon>Panicum</taxon>
        <taxon>Panicum sect. Hiantes</taxon>
    </lineage>
</organism>
<evidence type="ECO:0000313" key="3">
    <source>
        <dbReference type="Proteomes" id="UP000823388"/>
    </source>
</evidence>
<accession>A0A8T0U7F6</accession>
<name>A0A8T0U7F6_PANVG</name>
<dbReference type="Proteomes" id="UP000823388">
    <property type="component" value="Chromosome 3N"/>
</dbReference>
<dbReference type="AlphaFoldDB" id="A0A8T0U7F6"/>